<organism evidence="1 2">
    <name type="scientific">Ambrosia artemisiifolia</name>
    <name type="common">Common ragweed</name>
    <dbReference type="NCBI Taxonomy" id="4212"/>
    <lineage>
        <taxon>Eukaryota</taxon>
        <taxon>Viridiplantae</taxon>
        <taxon>Streptophyta</taxon>
        <taxon>Embryophyta</taxon>
        <taxon>Tracheophyta</taxon>
        <taxon>Spermatophyta</taxon>
        <taxon>Magnoliopsida</taxon>
        <taxon>eudicotyledons</taxon>
        <taxon>Gunneridae</taxon>
        <taxon>Pentapetalae</taxon>
        <taxon>asterids</taxon>
        <taxon>campanulids</taxon>
        <taxon>Asterales</taxon>
        <taxon>Asteraceae</taxon>
        <taxon>Asteroideae</taxon>
        <taxon>Heliantheae alliance</taxon>
        <taxon>Heliantheae</taxon>
        <taxon>Ambrosia</taxon>
    </lineage>
</organism>
<evidence type="ECO:0000313" key="2">
    <source>
        <dbReference type="Proteomes" id="UP001206925"/>
    </source>
</evidence>
<dbReference type="AlphaFoldDB" id="A0AAD5CVB6"/>
<evidence type="ECO:0000313" key="1">
    <source>
        <dbReference type="EMBL" id="KAI7748968.1"/>
    </source>
</evidence>
<accession>A0AAD5CVB6</accession>
<protein>
    <submittedName>
        <fullName evidence="1">Uncharacterized protein</fullName>
    </submittedName>
</protein>
<gene>
    <name evidence="1" type="ORF">M8C21_033885</name>
</gene>
<reference evidence="1" key="1">
    <citation type="submission" date="2022-06" db="EMBL/GenBank/DDBJ databases">
        <title>Uncovering the hologenomic basis of an extraordinary plant invasion.</title>
        <authorList>
            <person name="Bieker V.C."/>
            <person name="Martin M.D."/>
            <person name="Gilbert T."/>
            <person name="Hodgins K."/>
            <person name="Battlay P."/>
            <person name="Petersen B."/>
            <person name="Wilson J."/>
        </authorList>
    </citation>
    <scope>NUCLEOTIDE SEQUENCE</scope>
    <source>
        <strain evidence="1">AA19_3_7</strain>
        <tissue evidence="1">Leaf</tissue>
    </source>
</reference>
<comment type="caution">
    <text evidence="1">The sequence shown here is derived from an EMBL/GenBank/DDBJ whole genome shotgun (WGS) entry which is preliminary data.</text>
</comment>
<keyword evidence="2" id="KW-1185">Reference proteome</keyword>
<dbReference type="EMBL" id="JAMZMK010006419">
    <property type="protein sequence ID" value="KAI7748968.1"/>
    <property type="molecule type" value="Genomic_DNA"/>
</dbReference>
<name>A0AAD5CVB6_AMBAR</name>
<dbReference type="Proteomes" id="UP001206925">
    <property type="component" value="Unassembled WGS sequence"/>
</dbReference>
<proteinExistence type="predicted"/>
<sequence>MNKGKRQVSLRDPLNTSLGCFAYGFLLKCLGELQVPLHTIKLEVFPSCLHLTTPKIGIYDGNLDRKS</sequence>